<evidence type="ECO:0000259" key="8">
    <source>
        <dbReference type="PROSITE" id="PS50222"/>
    </source>
</evidence>
<dbReference type="Gene3D" id="1.10.238.10">
    <property type="entry name" value="EF-hand"/>
    <property type="match status" value="1"/>
</dbReference>
<dbReference type="PRINTS" id="PR01463">
    <property type="entry name" value="EAGCHANLFMLY"/>
</dbReference>
<feature type="transmembrane region" description="Helical" evidence="7">
    <location>
        <begin position="261"/>
        <end position="282"/>
    </location>
</feature>
<evidence type="ECO:0000256" key="5">
    <source>
        <dbReference type="ARBA" id="ARBA00023136"/>
    </source>
</evidence>
<dbReference type="PANTHER" id="PTHR10217:SF435">
    <property type="entry name" value="POTASSIUM VOLTAGE-GATED CHANNEL PROTEIN EAG"/>
    <property type="match status" value="1"/>
</dbReference>
<feature type="transmembrane region" description="Helical" evidence="7">
    <location>
        <begin position="153"/>
        <end position="171"/>
    </location>
</feature>
<feature type="transmembrane region" description="Helical" evidence="7">
    <location>
        <begin position="340"/>
        <end position="367"/>
    </location>
</feature>
<protein>
    <submittedName>
        <fullName evidence="9">Potassium voltage-gated channel subfamily H member 1</fullName>
    </submittedName>
</protein>
<evidence type="ECO:0000256" key="4">
    <source>
        <dbReference type="ARBA" id="ARBA00022989"/>
    </source>
</evidence>
<dbReference type="GO" id="GO:0005509">
    <property type="term" value="F:calcium ion binding"/>
    <property type="evidence" value="ECO:0007669"/>
    <property type="project" value="InterPro"/>
</dbReference>
<keyword evidence="5 7" id="KW-0472">Membrane</keyword>
<keyword evidence="4 7" id="KW-1133">Transmembrane helix</keyword>
<dbReference type="InterPro" id="IPR050818">
    <property type="entry name" value="KCNH_animal-type"/>
</dbReference>
<dbReference type="GO" id="GO:0005886">
    <property type="term" value="C:plasma membrane"/>
    <property type="evidence" value="ECO:0007669"/>
    <property type="project" value="TreeGrafter"/>
</dbReference>
<dbReference type="PROSITE" id="PS50222">
    <property type="entry name" value="EF_HAND_2"/>
    <property type="match status" value="1"/>
</dbReference>
<reference evidence="9 10" key="1">
    <citation type="submission" date="2017-12" db="EMBL/GenBank/DDBJ databases">
        <title>Sequencing, de novo assembly and annotation of complete genome of a new Thraustochytrid species, strain FCC1311.</title>
        <authorList>
            <person name="Sedici K."/>
            <person name="Godart F."/>
            <person name="Aiese Cigliano R."/>
            <person name="Sanseverino W."/>
            <person name="Barakat M."/>
            <person name="Ortet P."/>
            <person name="Marechal E."/>
            <person name="Cagnac O."/>
            <person name="Amato A."/>
        </authorList>
    </citation>
    <scope>NUCLEOTIDE SEQUENCE [LARGE SCALE GENOMIC DNA]</scope>
</reference>
<dbReference type="InterPro" id="IPR018247">
    <property type="entry name" value="EF_Hand_1_Ca_BS"/>
</dbReference>
<gene>
    <name evidence="9" type="ORF">FCC1311_007992</name>
</gene>
<organism evidence="9 10">
    <name type="scientific">Hondaea fermentalgiana</name>
    <dbReference type="NCBI Taxonomy" id="2315210"/>
    <lineage>
        <taxon>Eukaryota</taxon>
        <taxon>Sar</taxon>
        <taxon>Stramenopiles</taxon>
        <taxon>Bigyra</taxon>
        <taxon>Labyrinthulomycetes</taxon>
        <taxon>Thraustochytrida</taxon>
        <taxon>Thraustochytriidae</taxon>
        <taxon>Hondaea</taxon>
    </lineage>
</organism>
<accession>A0A2R5G0Q2</accession>
<dbReference type="OrthoDB" id="432483at2759"/>
<dbReference type="SUPFAM" id="SSF47473">
    <property type="entry name" value="EF-hand"/>
    <property type="match status" value="1"/>
</dbReference>
<dbReference type="PANTHER" id="PTHR10217">
    <property type="entry name" value="VOLTAGE AND LIGAND GATED POTASSIUM CHANNEL"/>
    <property type="match status" value="1"/>
</dbReference>
<evidence type="ECO:0000256" key="1">
    <source>
        <dbReference type="ARBA" id="ARBA00004141"/>
    </source>
</evidence>
<feature type="compositionally biased region" description="Basic and acidic residues" evidence="6">
    <location>
        <begin position="1"/>
        <end position="12"/>
    </location>
</feature>
<dbReference type="Proteomes" id="UP000241890">
    <property type="component" value="Unassembled WGS sequence"/>
</dbReference>
<feature type="region of interest" description="Disordered" evidence="6">
    <location>
        <begin position="748"/>
        <end position="776"/>
    </location>
</feature>
<dbReference type="InterPro" id="IPR018490">
    <property type="entry name" value="cNMP-bd_dom_sf"/>
</dbReference>
<dbReference type="AlphaFoldDB" id="A0A2R5G0Q2"/>
<dbReference type="SUPFAM" id="SSF81324">
    <property type="entry name" value="Voltage-gated potassium channels"/>
    <property type="match status" value="1"/>
</dbReference>
<comment type="caution">
    <text evidence="9">The sequence shown here is derived from an EMBL/GenBank/DDBJ whole genome shotgun (WGS) entry which is preliminary data.</text>
</comment>
<keyword evidence="2 7" id="KW-0812">Transmembrane</keyword>
<dbReference type="InParanoid" id="A0A2R5G0Q2"/>
<evidence type="ECO:0000256" key="2">
    <source>
        <dbReference type="ARBA" id="ARBA00022692"/>
    </source>
</evidence>
<dbReference type="GO" id="GO:0005249">
    <property type="term" value="F:voltage-gated potassium channel activity"/>
    <property type="evidence" value="ECO:0007669"/>
    <property type="project" value="InterPro"/>
</dbReference>
<dbReference type="EMBL" id="BEYU01000006">
    <property type="protein sequence ID" value="GBG24580.1"/>
    <property type="molecule type" value="Genomic_DNA"/>
</dbReference>
<keyword evidence="10" id="KW-1185">Reference proteome</keyword>
<dbReference type="PROSITE" id="PS00018">
    <property type="entry name" value="EF_HAND_1"/>
    <property type="match status" value="1"/>
</dbReference>
<evidence type="ECO:0000313" key="10">
    <source>
        <dbReference type="Proteomes" id="UP000241890"/>
    </source>
</evidence>
<feature type="region of interest" description="Disordered" evidence="6">
    <location>
        <begin position="1"/>
        <end position="57"/>
    </location>
</feature>
<dbReference type="InterPro" id="IPR011992">
    <property type="entry name" value="EF-hand-dom_pair"/>
</dbReference>
<evidence type="ECO:0000313" key="9">
    <source>
        <dbReference type="EMBL" id="GBG24580.1"/>
    </source>
</evidence>
<keyword evidence="3" id="KW-0106">Calcium</keyword>
<dbReference type="GO" id="GO:0042391">
    <property type="term" value="P:regulation of membrane potential"/>
    <property type="evidence" value="ECO:0007669"/>
    <property type="project" value="TreeGrafter"/>
</dbReference>
<dbReference type="InterPro" id="IPR003938">
    <property type="entry name" value="K_chnl_volt-dep_EAG/ELK/ERG"/>
</dbReference>
<dbReference type="Pfam" id="PF00520">
    <property type="entry name" value="Ion_trans"/>
    <property type="match status" value="1"/>
</dbReference>
<feature type="compositionally biased region" description="Low complexity" evidence="6">
    <location>
        <begin position="13"/>
        <end position="23"/>
    </location>
</feature>
<dbReference type="InterPro" id="IPR005821">
    <property type="entry name" value="Ion_trans_dom"/>
</dbReference>
<feature type="transmembrane region" description="Helical" evidence="7">
    <location>
        <begin position="118"/>
        <end position="141"/>
    </location>
</feature>
<dbReference type="InterPro" id="IPR002048">
    <property type="entry name" value="EF_hand_dom"/>
</dbReference>
<name>A0A2R5G0Q2_9STRA</name>
<evidence type="ECO:0000256" key="3">
    <source>
        <dbReference type="ARBA" id="ARBA00022837"/>
    </source>
</evidence>
<dbReference type="Gene3D" id="1.10.287.630">
    <property type="entry name" value="Helix hairpin bin"/>
    <property type="match status" value="1"/>
</dbReference>
<sequence>MQFSRKRIDGSDKMSSSKGNSSSSKKRKDIKDAMMRSWKNSVVPLPDESGSSMERNRKSYSSSELSWVGKIPPRVATQKRIEIQTEIERVRKRVDEIYRNVDLRFIPTTSALRRWNGLILIALLLTATWTPFEVAFVSLQYDARFVVNRAVDFLFIVDFGLQFFVCYEDPLSGAWVRDQRAIVWRYARTRMVFDALAGFGSLALDLAAISSEDELESSKLLETGRLLRFCKLLRFSELMSGTLDYLNLFRGDQWTYNRLSLFKFLVIILSLVHWMACVWRLVPMFEQSGEKFEETWIVKEDLLHAGAMEQYVVCIYWASTTITTIGYGDIANPGTEMERFVAVLTMLLGALVWARIIGGITSIVSAFNLQDLEFSEQMDRLNAYMESKRMPPDLRHRLRSYFRARRQMEQDSTYAILLEKMSPTLRGEVARTVSKEWLARVPWLNEGSLGFIASVAIALEHELYAPQEIITGPQLRVLTRGVVARNSRIFTRGSVWGIDMIVHSDVLRDKKPSRALTFAQVLCLQQNTLEELLEVFPQEHARIRASALWIALRKSFIRYATRLRIGRKVMHQIASDAARVGLDVAQIFKKHDMRGRDELSRREFLAALRELGYCGPLSLMEVMLTRFDINGDGAVDYREFINYFMRGYANERMSAITDDYRKRTEHRPYVDRKRILALRQQQIAELGPPLGDDAQPIPNLSVNSPKRVETRNGLHLGSPHLANQGTERWFEEDEDEAANVVVVQRKDYARSRAPERQSDAADALHTSPDTRDNVDW</sequence>
<evidence type="ECO:0000256" key="7">
    <source>
        <dbReference type="SAM" id="Phobius"/>
    </source>
</evidence>
<comment type="subcellular location">
    <subcellularLocation>
        <location evidence="1">Membrane</location>
        <topology evidence="1">Multi-pass membrane protein</topology>
    </subcellularLocation>
</comment>
<dbReference type="CDD" id="cd00051">
    <property type="entry name" value="EFh"/>
    <property type="match status" value="1"/>
</dbReference>
<evidence type="ECO:0000256" key="6">
    <source>
        <dbReference type="SAM" id="MobiDB-lite"/>
    </source>
</evidence>
<dbReference type="Gene3D" id="1.10.287.70">
    <property type="match status" value="1"/>
</dbReference>
<feature type="compositionally biased region" description="Basic and acidic residues" evidence="6">
    <location>
        <begin position="748"/>
        <end position="759"/>
    </location>
</feature>
<dbReference type="SUPFAM" id="SSF51206">
    <property type="entry name" value="cAMP-binding domain-like"/>
    <property type="match status" value="1"/>
</dbReference>
<feature type="domain" description="EF-hand" evidence="8">
    <location>
        <begin position="615"/>
        <end position="650"/>
    </location>
</feature>
<proteinExistence type="predicted"/>